<dbReference type="PANTHER" id="PTHR37953">
    <property type="entry name" value="UPF0127 PROTEIN MJ1496"/>
    <property type="match status" value="1"/>
</dbReference>
<reference evidence="1" key="1">
    <citation type="submission" date="2024-05" db="EMBL/GenBank/DDBJ databases">
        <title>Pontimicrobium maritimus sp. nov., isolated form sea water.</title>
        <authorList>
            <person name="Muhammad N."/>
            <person name="Vuong T.Q."/>
            <person name="Han H.L."/>
            <person name="Kim S.-G."/>
        </authorList>
    </citation>
    <scope>NUCLEOTIDE SEQUENCE</scope>
    <source>
        <strain evidence="1">SW4</strain>
    </source>
</reference>
<dbReference type="InterPro" id="IPR038695">
    <property type="entry name" value="Saro_0823-like_sf"/>
</dbReference>
<name>A0AAU7BQE9_9FLAO</name>
<dbReference type="RefSeq" id="WP_347922525.1">
    <property type="nucleotide sequence ID" value="NZ_CP157199.1"/>
</dbReference>
<dbReference type="Pfam" id="PF02643">
    <property type="entry name" value="DUF192"/>
    <property type="match status" value="1"/>
</dbReference>
<dbReference type="PANTHER" id="PTHR37953:SF1">
    <property type="entry name" value="UPF0127 PROTEIN MJ1496"/>
    <property type="match status" value="1"/>
</dbReference>
<dbReference type="EMBL" id="CP157199">
    <property type="protein sequence ID" value="XBG60341.1"/>
    <property type="molecule type" value="Genomic_DNA"/>
</dbReference>
<dbReference type="InterPro" id="IPR003795">
    <property type="entry name" value="DUF192"/>
</dbReference>
<protein>
    <submittedName>
        <fullName evidence="1">DUF192 domain-containing protein</fullName>
    </submittedName>
</protein>
<sequence>MKLNNFTKSLILLAISSLLLIISSCKEEKKIITPTKITFKKEGELSLYKAVNDSLIASFDIEIADNDYETQTGLMNRESMKDSNAMLFIFPNMQMRSFYMKNTLIPLDIIYLDNNNTIVSIQENAKPLDEASLPSGTPAQFVLEINGGLSQQLNIEVGDKMSFTKTN</sequence>
<dbReference type="Gene3D" id="2.60.120.1140">
    <property type="entry name" value="Protein of unknown function DUF192"/>
    <property type="match status" value="1"/>
</dbReference>
<proteinExistence type="predicted"/>
<gene>
    <name evidence="1" type="ORF">ABGB03_10790</name>
</gene>
<organism evidence="1">
    <name type="scientific">Pontimicrobium sp. SW4</name>
    <dbReference type="NCBI Taxonomy" id="3153519"/>
    <lineage>
        <taxon>Bacteria</taxon>
        <taxon>Pseudomonadati</taxon>
        <taxon>Bacteroidota</taxon>
        <taxon>Flavobacteriia</taxon>
        <taxon>Flavobacteriales</taxon>
        <taxon>Flavobacteriaceae</taxon>
        <taxon>Pontimicrobium</taxon>
    </lineage>
</organism>
<dbReference type="AlphaFoldDB" id="A0AAU7BQE9"/>
<evidence type="ECO:0000313" key="1">
    <source>
        <dbReference type="EMBL" id="XBG60341.1"/>
    </source>
</evidence>
<accession>A0AAU7BQE9</accession>
<dbReference type="PROSITE" id="PS51257">
    <property type="entry name" value="PROKAR_LIPOPROTEIN"/>
    <property type="match status" value="1"/>
</dbReference>